<feature type="domain" description="ABC transmembrane type-1" evidence="9">
    <location>
        <begin position="178"/>
        <end position="384"/>
    </location>
</feature>
<evidence type="ECO:0000313" key="11">
    <source>
        <dbReference type="Proteomes" id="UP001201985"/>
    </source>
</evidence>
<dbReference type="PANTHER" id="PTHR42929">
    <property type="entry name" value="INNER MEMBRANE ABC TRANSPORTER PERMEASE PROTEIN YDCU-RELATED-RELATED"/>
    <property type="match status" value="1"/>
</dbReference>
<keyword evidence="4" id="KW-1003">Cell membrane</keyword>
<organism evidence="10 11">
    <name type="scientific">Teichococcus vastitatis</name>
    <dbReference type="NCBI Taxonomy" id="2307076"/>
    <lineage>
        <taxon>Bacteria</taxon>
        <taxon>Pseudomonadati</taxon>
        <taxon>Pseudomonadota</taxon>
        <taxon>Alphaproteobacteria</taxon>
        <taxon>Acetobacterales</taxon>
        <taxon>Roseomonadaceae</taxon>
        <taxon>Roseomonas</taxon>
    </lineage>
</organism>
<evidence type="ECO:0000256" key="5">
    <source>
        <dbReference type="ARBA" id="ARBA00022692"/>
    </source>
</evidence>
<dbReference type="EMBL" id="JALBUU010000004">
    <property type="protein sequence ID" value="MCI0754112.1"/>
    <property type="molecule type" value="Genomic_DNA"/>
</dbReference>
<reference evidence="10 11" key="1">
    <citation type="submission" date="2022-03" db="EMBL/GenBank/DDBJ databases">
        <title>Complete genome analysis of Roseomonas KG 17.1 : a prolific producer of plant growth promoters.</title>
        <authorList>
            <person name="Saadouli I."/>
            <person name="Najjari A."/>
            <person name="Mosbah A."/>
            <person name="Ouzari H.I."/>
        </authorList>
    </citation>
    <scope>NUCLEOTIDE SEQUENCE [LARGE SCALE GENOMIC DNA]</scope>
    <source>
        <strain evidence="10 11">KG17-1</strain>
    </source>
</reference>
<feature type="transmembrane region" description="Helical" evidence="8">
    <location>
        <begin position="182"/>
        <end position="203"/>
    </location>
</feature>
<keyword evidence="11" id="KW-1185">Reference proteome</keyword>
<evidence type="ECO:0000259" key="9">
    <source>
        <dbReference type="PROSITE" id="PS50928"/>
    </source>
</evidence>
<comment type="similarity">
    <text evidence="2">Belongs to the binding-protein-dependent transport system permease family. CysTW subfamily.</text>
</comment>
<gene>
    <name evidence="10" type="ORF">MON41_10125</name>
</gene>
<evidence type="ECO:0000313" key="10">
    <source>
        <dbReference type="EMBL" id="MCI0754112.1"/>
    </source>
</evidence>
<evidence type="ECO:0000256" key="2">
    <source>
        <dbReference type="ARBA" id="ARBA00007069"/>
    </source>
</evidence>
<evidence type="ECO:0000256" key="8">
    <source>
        <dbReference type="SAM" id="Phobius"/>
    </source>
</evidence>
<dbReference type="InterPro" id="IPR035906">
    <property type="entry name" value="MetI-like_sf"/>
</dbReference>
<evidence type="ECO:0000256" key="1">
    <source>
        <dbReference type="ARBA" id="ARBA00004651"/>
    </source>
</evidence>
<dbReference type="SUPFAM" id="SSF161098">
    <property type="entry name" value="MetI-like"/>
    <property type="match status" value="1"/>
</dbReference>
<dbReference type="Gene3D" id="1.10.3720.10">
    <property type="entry name" value="MetI-like"/>
    <property type="match status" value="1"/>
</dbReference>
<dbReference type="CDD" id="cd06261">
    <property type="entry name" value="TM_PBP2"/>
    <property type="match status" value="1"/>
</dbReference>
<feature type="transmembrane region" description="Helical" evidence="8">
    <location>
        <begin position="265"/>
        <end position="286"/>
    </location>
</feature>
<dbReference type="PANTHER" id="PTHR42929:SF5">
    <property type="entry name" value="ABC TRANSPORTER PERMEASE PROTEIN"/>
    <property type="match status" value="1"/>
</dbReference>
<name>A0ABS9W4G6_9PROT</name>
<keyword evidence="5 8" id="KW-0812">Transmembrane</keyword>
<evidence type="ECO:0000256" key="3">
    <source>
        <dbReference type="ARBA" id="ARBA00022448"/>
    </source>
</evidence>
<evidence type="ECO:0000256" key="7">
    <source>
        <dbReference type="ARBA" id="ARBA00023136"/>
    </source>
</evidence>
<dbReference type="Proteomes" id="UP001201985">
    <property type="component" value="Unassembled WGS sequence"/>
</dbReference>
<keyword evidence="6 8" id="KW-1133">Transmembrane helix</keyword>
<keyword evidence="7 8" id="KW-0472">Membrane</keyword>
<feature type="transmembrane region" description="Helical" evidence="8">
    <location>
        <begin position="210"/>
        <end position="236"/>
    </location>
</feature>
<comment type="caution">
    <text evidence="10">The sequence shown here is derived from an EMBL/GenBank/DDBJ whole genome shotgun (WGS) entry which is preliminary data.</text>
</comment>
<sequence length="396" mass="42208">MSARWKAAALVAPLLLFLLAVFVAPIGAFLLRAVQEQDVAPVLPRTVAALSDWDGAALPGDAAFAALAEDLREARARDQETSAGAVARAAARLNADWPGFRSLLPMTARRIVAAEGPPRDALLSISEDWGTPLPWGAIRRAGGPVSDFNLLAVLDLKRDAAGDIAAAPAGEAIFRSVLWRTLWIGGLATLICLAIGYPLAWLMATAPPRWVPWLVAGVMLPFWTSLIVRTAAWMVLLQREGVVNAALQALRITAEPLPLLFNRGAVLLAMVHILLPFMVLPIYGSLRALDWRLPRAAMSLGASPLRSFLRVSLPLSMPGVGAGCLLVFIQALGFYVTPALLGGANDQMVPYFVAFYASRTVNWGMAAALSVLLLVAVALVVALYGRLVGFGKVRTA</sequence>
<keyword evidence="3" id="KW-0813">Transport</keyword>
<feature type="transmembrane region" description="Helical" evidence="8">
    <location>
        <begin position="315"/>
        <end position="341"/>
    </location>
</feature>
<comment type="subcellular location">
    <subcellularLocation>
        <location evidence="1">Cell membrane</location>
        <topology evidence="1">Multi-pass membrane protein</topology>
    </subcellularLocation>
</comment>
<accession>A0ABS9W4G6</accession>
<feature type="transmembrane region" description="Helical" evidence="8">
    <location>
        <begin position="361"/>
        <end position="384"/>
    </location>
</feature>
<dbReference type="PROSITE" id="PS50928">
    <property type="entry name" value="ABC_TM1"/>
    <property type="match status" value="1"/>
</dbReference>
<protein>
    <submittedName>
        <fullName evidence="10">ABC transporter permease</fullName>
    </submittedName>
</protein>
<dbReference type="RefSeq" id="WP_202910396.1">
    <property type="nucleotide sequence ID" value="NZ_JALBUU010000004.1"/>
</dbReference>
<dbReference type="InterPro" id="IPR000515">
    <property type="entry name" value="MetI-like"/>
</dbReference>
<evidence type="ECO:0000256" key="6">
    <source>
        <dbReference type="ARBA" id="ARBA00022989"/>
    </source>
</evidence>
<evidence type="ECO:0000256" key="4">
    <source>
        <dbReference type="ARBA" id="ARBA00022475"/>
    </source>
</evidence>
<proteinExistence type="inferred from homology"/>